<sequence>MKRFYFFKLLIALILFVIVPSSIITTINNYATAQFSKDIIASSEIHRLQMVSNANNLVFDSIFRDAMRLSVDTSLQSLGNNKKIDEIVKRHNDMFDLLKFETSIIDYARTNDLFYSVYFYVNGADYIISSDIGIVRINQLTDIRWIQEYKKLENGTSGNIILPSHFVKSNVISVSDKEEVKGQNCISYIYKITPYTSNLKGALVFNINEEKLRSLYTVNKGDDGFVIIINNRGEVISNAEQSNNLELLKMNLFQKIQKSKSEQGYFSLLVNGKSQLCSFYKSPNSNLIYYGANDMDVLFRNQTSVQIKLVFAAFAISLAGLFAAYYISRRLYNPIALLVKEIYANERLNLKNGSDEIQTISKVLNELLKEENRIFIDNRSNKIHEASLLRIISSVNDATDDDIMKILPFPFTACAVILPGKLQERMVIDNNEKFEYYAKIIIRICEEMLSEGMCTSGIRYHDESIALIISIDANLKNPMEILREKLNKIQLELSTMFNFPMTITVGSLQKNKDTAYKSFEQANEILHYRFIKGYNSIIFYSDVYPEAAYYYPAEDINLIETCLELCDKDKLFAATEKMFKEIAQHDHIDYNNVIQILNQLVTNLIDKIVESHLRITDIFEDKDHLYKSLWLNETLDDACNWLIEKYNAVIDYQNRVLNNDEIYFNNAIQFIKQNYKKDINIDIVAENIGISYSYLRKIFKEKTDKSLVDYINELRLNDAKNMLRNTRLTIKEISSLCGYNHERSFSRVFTQYENITPGMYRNTYKQDKKVEEVS</sequence>
<dbReference type="SUPFAM" id="SSF46689">
    <property type="entry name" value="Homeodomain-like"/>
    <property type="match status" value="2"/>
</dbReference>
<dbReference type="KEGG" id="anr:Ana3638_08980"/>
<gene>
    <name evidence="6" type="ORF">Ana3638_08980</name>
</gene>
<dbReference type="Gene3D" id="1.10.10.60">
    <property type="entry name" value="Homeodomain-like"/>
    <property type="match status" value="2"/>
</dbReference>
<dbReference type="RefSeq" id="WP_161837711.1">
    <property type="nucleotide sequence ID" value="NZ_CP048000.1"/>
</dbReference>
<dbReference type="SMART" id="SM00342">
    <property type="entry name" value="HTH_ARAC"/>
    <property type="match status" value="1"/>
</dbReference>
<keyword evidence="2" id="KW-0238">DNA-binding</keyword>
<evidence type="ECO:0000256" key="4">
    <source>
        <dbReference type="SAM" id="Phobius"/>
    </source>
</evidence>
<dbReference type="Proteomes" id="UP000464314">
    <property type="component" value="Chromosome"/>
</dbReference>
<evidence type="ECO:0000313" key="6">
    <source>
        <dbReference type="EMBL" id="QHQ60883.1"/>
    </source>
</evidence>
<keyword evidence="4" id="KW-1133">Transmembrane helix</keyword>
<keyword evidence="4" id="KW-0812">Transmembrane</keyword>
<evidence type="ECO:0000259" key="5">
    <source>
        <dbReference type="PROSITE" id="PS01124"/>
    </source>
</evidence>
<dbReference type="PANTHER" id="PTHR43280:SF34">
    <property type="entry name" value="ARAC-FAMILY TRANSCRIPTIONAL REGULATOR"/>
    <property type="match status" value="1"/>
</dbReference>
<keyword evidence="7" id="KW-1185">Reference proteome</keyword>
<dbReference type="PROSITE" id="PS01124">
    <property type="entry name" value="HTH_ARAC_FAMILY_2"/>
    <property type="match status" value="1"/>
</dbReference>
<proteinExistence type="predicted"/>
<dbReference type="InterPro" id="IPR018060">
    <property type="entry name" value="HTH_AraC"/>
</dbReference>
<dbReference type="PROSITE" id="PS00041">
    <property type="entry name" value="HTH_ARAC_FAMILY_1"/>
    <property type="match status" value="1"/>
</dbReference>
<dbReference type="InterPro" id="IPR018062">
    <property type="entry name" value="HTH_AraC-typ_CS"/>
</dbReference>
<evidence type="ECO:0000256" key="1">
    <source>
        <dbReference type="ARBA" id="ARBA00023015"/>
    </source>
</evidence>
<organism evidence="6 7">
    <name type="scientific">Anaerocolumna sedimenticola</name>
    <dbReference type="NCBI Taxonomy" id="2696063"/>
    <lineage>
        <taxon>Bacteria</taxon>
        <taxon>Bacillati</taxon>
        <taxon>Bacillota</taxon>
        <taxon>Clostridia</taxon>
        <taxon>Lachnospirales</taxon>
        <taxon>Lachnospiraceae</taxon>
        <taxon>Anaerocolumna</taxon>
    </lineage>
</organism>
<dbReference type="GO" id="GO:0003700">
    <property type="term" value="F:DNA-binding transcription factor activity"/>
    <property type="evidence" value="ECO:0007669"/>
    <property type="project" value="InterPro"/>
</dbReference>
<evidence type="ECO:0000256" key="3">
    <source>
        <dbReference type="ARBA" id="ARBA00023163"/>
    </source>
</evidence>
<dbReference type="Pfam" id="PF12833">
    <property type="entry name" value="HTH_18"/>
    <property type="match status" value="1"/>
</dbReference>
<protein>
    <submittedName>
        <fullName evidence="6">Helix-turn-helix domain-containing protein</fullName>
    </submittedName>
</protein>
<evidence type="ECO:0000313" key="7">
    <source>
        <dbReference type="Proteomes" id="UP000464314"/>
    </source>
</evidence>
<dbReference type="GO" id="GO:0043565">
    <property type="term" value="F:sequence-specific DNA binding"/>
    <property type="evidence" value="ECO:0007669"/>
    <property type="project" value="InterPro"/>
</dbReference>
<dbReference type="AlphaFoldDB" id="A0A6P1TKC4"/>
<keyword evidence="4" id="KW-0472">Membrane</keyword>
<dbReference type="InterPro" id="IPR009057">
    <property type="entry name" value="Homeodomain-like_sf"/>
</dbReference>
<keyword evidence="1" id="KW-0805">Transcription regulation</keyword>
<evidence type="ECO:0000256" key="2">
    <source>
        <dbReference type="ARBA" id="ARBA00023125"/>
    </source>
</evidence>
<accession>A0A6P1TKC4</accession>
<keyword evidence="3" id="KW-0804">Transcription</keyword>
<dbReference type="EMBL" id="CP048000">
    <property type="protein sequence ID" value="QHQ60883.1"/>
    <property type="molecule type" value="Genomic_DNA"/>
</dbReference>
<feature type="transmembrane region" description="Helical" evidence="4">
    <location>
        <begin position="309"/>
        <end position="327"/>
    </location>
</feature>
<feature type="domain" description="HTH araC/xylS-type" evidence="5">
    <location>
        <begin position="665"/>
        <end position="763"/>
    </location>
</feature>
<dbReference type="Gene3D" id="3.30.450.20">
    <property type="entry name" value="PAS domain"/>
    <property type="match status" value="1"/>
</dbReference>
<name>A0A6P1TKC4_9FIRM</name>
<dbReference type="PANTHER" id="PTHR43280">
    <property type="entry name" value="ARAC-FAMILY TRANSCRIPTIONAL REGULATOR"/>
    <property type="match status" value="1"/>
</dbReference>
<reference evidence="6 7" key="1">
    <citation type="submission" date="2020-01" db="EMBL/GenBank/DDBJ databases">
        <title>Genome analysis of Anaerocolumna sp. CBA3638.</title>
        <authorList>
            <person name="Kim J."/>
            <person name="Roh S.W."/>
        </authorList>
    </citation>
    <scope>NUCLEOTIDE SEQUENCE [LARGE SCALE GENOMIC DNA]</scope>
    <source>
        <strain evidence="6 7">CBA3638</strain>
    </source>
</reference>